<feature type="domain" description="PLD phosphodiesterase" evidence="9">
    <location>
        <begin position="312"/>
        <end position="339"/>
    </location>
</feature>
<keyword evidence="7" id="KW-0472">Membrane</keyword>
<dbReference type="NCBIfam" id="TIGR04265">
    <property type="entry name" value="bac_cardiolipin"/>
    <property type="match status" value="1"/>
</dbReference>
<accession>A0A9X3WG25</accession>
<evidence type="ECO:0000256" key="3">
    <source>
        <dbReference type="ARBA" id="ARBA00022679"/>
    </source>
</evidence>
<keyword evidence="3" id="KW-0808">Transferase</keyword>
<keyword evidence="6" id="KW-1133">Transmembrane helix</keyword>
<keyword evidence="4" id="KW-0812">Transmembrane</keyword>
<evidence type="ECO:0000256" key="4">
    <source>
        <dbReference type="ARBA" id="ARBA00022692"/>
    </source>
</evidence>
<dbReference type="RefSeq" id="WP_272445811.1">
    <property type="nucleotide sequence ID" value="NZ_JAMQKC010000004.1"/>
</dbReference>
<dbReference type="InterPro" id="IPR025202">
    <property type="entry name" value="PLD-like_dom"/>
</dbReference>
<gene>
    <name evidence="10" type="primary">cls</name>
    <name evidence="10" type="ORF">NC799_07660</name>
</gene>
<dbReference type="InterPro" id="IPR001736">
    <property type="entry name" value="PLipase_D/transphosphatidylase"/>
</dbReference>
<evidence type="ECO:0000256" key="6">
    <source>
        <dbReference type="ARBA" id="ARBA00022989"/>
    </source>
</evidence>
<keyword evidence="2" id="KW-1003">Cell membrane</keyword>
<dbReference type="InterPro" id="IPR022924">
    <property type="entry name" value="Cardiolipin_synthase"/>
</dbReference>
<evidence type="ECO:0000256" key="1">
    <source>
        <dbReference type="ARBA" id="ARBA00004236"/>
    </source>
</evidence>
<dbReference type="Gene3D" id="3.30.870.10">
    <property type="entry name" value="Endonuclease Chain A"/>
    <property type="match status" value="2"/>
</dbReference>
<keyword evidence="11" id="KW-1185">Reference proteome</keyword>
<dbReference type="EC" id="2.7.8.-" evidence="8"/>
<sequence length="400" mass="46124">MVLISLAIVALFIVLLVIDFELGKRVYQNNPPPFNFKRTQGEYQLFKTGDELFKVMFDDMKRAKSSIDIMFFIVRNDDISKKMYDILKQKAQTGVKVRLMVDFIGSYSLKRSIIEDLQDHGVQFLRSNRPRFPYFFYHLNRRNHRKVAIIDNRTGYVGGYNLGKEYLGEDPKLGPWRDYHLKLTGDIVLNLIEVFNYDWECAKTGKKVTPANNGENWPAARNGSMELVVTDGGQLEDTFVDWIHDAQSEILIGTPYFIPSKRMFAALVKALERGITVTIMIPKKADHPLVRPAAFPFLKALYQQGASIHLYDLGFYHAKVMIIDQKLCDIGTANFDRRSVFLNKEINPIIVNDDTFIQSVRSAYFDDIEKSDIFTPQWMKDQALHTKISGVIARLFRPLL</sequence>
<dbReference type="PANTHER" id="PTHR21248:SF7">
    <property type="entry name" value="MINOR CARDIOLIPIN SYNTHASE CLSB"/>
    <property type="match status" value="1"/>
</dbReference>
<proteinExistence type="predicted"/>
<dbReference type="GO" id="GO:0005886">
    <property type="term" value="C:plasma membrane"/>
    <property type="evidence" value="ECO:0007669"/>
    <property type="project" value="UniProtKB-SubCell"/>
</dbReference>
<name>A0A9X3WG25_9BACI</name>
<evidence type="ECO:0000259" key="9">
    <source>
        <dbReference type="PROSITE" id="PS50035"/>
    </source>
</evidence>
<comment type="caution">
    <text evidence="10">The sequence shown here is derived from an EMBL/GenBank/DDBJ whole genome shotgun (WGS) entry which is preliminary data.</text>
</comment>
<evidence type="ECO:0000256" key="8">
    <source>
        <dbReference type="NCBIfam" id="TIGR04265"/>
    </source>
</evidence>
<dbReference type="AlphaFoldDB" id="A0A9X3WG25"/>
<dbReference type="SMART" id="SM00155">
    <property type="entry name" value="PLDc"/>
    <property type="match status" value="2"/>
</dbReference>
<organism evidence="10 11">
    <name type="scientific">Aquibacillus salsiterrae</name>
    <dbReference type="NCBI Taxonomy" id="2950439"/>
    <lineage>
        <taxon>Bacteria</taxon>
        <taxon>Bacillati</taxon>
        <taxon>Bacillota</taxon>
        <taxon>Bacilli</taxon>
        <taxon>Bacillales</taxon>
        <taxon>Bacillaceae</taxon>
        <taxon>Aquibacillus</taxon>
    </lineage>
</organism>
<dbReference type="Pfam" id="PF13091">
    <property type="entry name" value="PLDc_2"/>
    <property type="match status" value="2"/>
</dbReference>
<evidence type="ECO:0000313" key="10">
    <source>
        <dbReference type="EMBL" id="MDC3416794.1"/>
    </source>
</evidence>
<dbReference type="EMBL" id="JAMQKC010000004">
    <property type="protein sequence ID" value="MDC3416794.1"/>
    <property type="molecule type" value="Genomic_DNA"/>
</dbReference>
<evidence type="ECO:0000256" key="7">
    <source>
        <dbReference type="ARBA" id="ARBA00023136"/>
    </source>
</evidence>
<comment type="subcellular location">
    <subcellularLocation>
        <location evidence="1">Cell membrane</location>
    </subcellularLocation>
</comment>
<keyword evidence="5" id="KW-0677">Repeat</keyword>
<dbReference type="PROSITE" id="PS50035">
    <property type="entry name" value="PLD"/>
    <property type="match status" value="2"/>
</dbReference>
<dbReference type="CDD" id="cd09110">
    <property type="entry name" value="PLDc_CLS_1"/>
    <property type="match status" value="1"/>
</dbReference>
<evidence type="ECO:0000256" key="5">
    <source>
        <dbReference type="ARBA" id="ARBA00022737"/>
    </source>
</evidence>
<dbReference type="SUPFAM" id="SSF56024">
    <property type="entry name" value="Phospholipase D/nuclease"/>
    <property type="match status" value="2"/>
</dbReference>
<dbReference type="GO" id="GO:0032049">
    <property type="term" value="P:cardiolipin biosynthetic process"/>
    <property type="evidence" value="ECO:0007669"/>
    <property type="project" value="UniProtKB-UniRule"/>
</dbReference>
<evidence type="ECO:0000256" key="2">
    <source>
        <dbReference type="ARBA" id="ARBA00022475"/>
    </source>
</evidence>
<reference evidence="10" key="1">
    <citation type="submission" date="2022-06" db="EMBL/GenBank/DDBJ databases">
        <title>Aquibacillus sp. a new bacterium isolated from soil saline samples.</title>
        <authorList>
            <person name="Galisteo C."/>
            <person name="De La Haba R."/>
            <person name="Sanchez-Porro C."/>
            <person name="Ventosa A."/>
        </authorList>
    </citation>
    <scope>NUCLEOTIDE SEQUENCE</scope>
    <source>
        <strain evidence="10">3ASR75-54</strain>
    </source>
</reference>
<dbReference type="CDD" id="cd09112">
    <property type="entry name" value="PLDc_CLS_2"/>
    <property type="match status" value="1"/>
</dbReference>
<dbReference type="PANTHER" id="PTHR21248">
    <property type="entry name" value="CARDIOLIPIN SYNTHASE"/>
    <property type="match status" value="1"/>
</dbReference>
<evidence type="ECO:0000313" key="11">
    <source>
        <dbReference type="Proteomes" id="UP001145069"/>
    </source>
</evidence>
<dbReference type="Proteomes" id="UP001145069">
    <property type="component" value="Unassembled WGS sequence"/>
</dbReference>
<feature type="domain" description="PLD phosphodiesterase" evidence="9">
    <location>
        <begin position="139"/>
        <end position="166"/>
    </location>
</feature>
<dbReference type="GO" id="GO:0008808">
    <property type="term" value="F:cardiolipin synthase activity"/>
    <property type="evidence" value="ECO:0007669"/>
    <property type="project" value="UniProtKB-UniRule"/>
</dbReference>
<protein>
    <recommendedName>
        <fullName evidence="8">Cardiolipin synthase</fullName>
        <ecNumber evidence="8">2.7.8.-</ecNumber>
    </recommendedName>
</protein>